<keyword evidence="1" id="KW-0472">Membrane</keyword>
<proteinExistence type="predicted"/>
<evidence type="ECO:0000256" key="1">
    <source>
        <dbReference type="SAM" id="Phobius"/>
    </source>
</evidence>
<accession>A0A922K2R3</accession>
<dbReference type="EMBL" id="CM031825">
    <property type="protein sequence ID" value="KAG6730538.1"/>
    <property type="molecule type" value="Genomic_DNA"/>
</dbReference>
<comment type="caution">
    <text evidence="2">The sequence shown here is derived from an EMBL/GenBank/DDBJ whole genome shotgun (WGS) entry which is preliminary data.</text>
</comment>
<keyword evidence="1" id="KW-0812">Transmembrane</keyword>
<name>A0A922K2R3_CARIL</name>
<feature type="transmembrane region" description="Helical" evidence="1">
    <location>
        <begin position="17"/>
        <end position="35"/>
    </location>
</feature>
<evidence type="ECO:0000313" key="2">
    <source>
        <dbReference type="EMBL" id="KAG6730538.1"/>
    </source>
</evidence>
<reference evidence="2" key="1">
    <citation type="submission" date="2021-01" db="EMBL/GenBank/DDBJ databases">
        <authorList>
            <person name="Lovell J.T."/>
            <person name="Bentley N."/>
            <person name="Bhattarai G."/>
            <person name="Jenkins J.W."/>
            <person name="Sreedasyam A."/>
            <person name="Alarcon Y."/>
            <person name="Bock C."/>
            <person name="Boston L."/>
            <person name="Carlson J."/>
            <person name="Cervantes K."/>
            <person name="Clermont K."/>
            <person name="Krom N."/>
            <person name="Kubenka K."/>
            <person name="Mamidi S."/>
            <person name="Mattison C."/>
            <person name="Monteros M."/>
            <person name="Pisani C."/>
            <person name="Plott C."/>
            <person name="Rajasekar S."/>
            <person name="Rhein H.S."/>
            <person name="Rohla C."/>
            <person name="Song M."/>
            <person name="Hilaire R.S."/>
            <person name="Shu S."/>
            <person name="Wells L."/>
            <person name="Wang X."/>
            <person name="Webber J."/>
            <person name="Heerema R.J."/>
            <person name="Klein P."/>
            <person name="Conner P."/>
            <person name="Grauke L."/>
            <person name="Grimwood J."/>
            <person name="Schmutz J."/>
            <person name="Randall J.J."/>
        </authorList>
    </citation>
    <scope>NUCLEOTIDE SEQUENCE</scope>
    <source>
        <tissue evidence="2">Leaf</tissue>
    </source>
</reference>
<keyword evidence="1" id="KW-1133">Transmembrane helix</keyword>
<protein>
    <recommendedName>
        <fullName evidence="4">Reverse transcriptase zinc-binding domain-containing protein</fullName>
    </recommendedName>
</protein>
<organism evidence="2 3">
    <name type="scientific">Carya illinoinensis</name>
    <name type="common">Pecan</name>
    <dbReference type="NCBI Taxonomy" id="32201"/>
    <lineage>
        <taxon>Eukaryota</taxon>
        <taxon>Viridiplantae</taxon>
        <taxon>Streptophyta</taxon>
        <taxon>Embryophyta</taxon>
        <taxon>Tracheophyta</taxon>
        <taxon>Spermatophyta</taxon>
        <taxon>Magnoliopsida</taxon>
        <taxon>eudicotyledons</taxon>
        <taxon>Gunneridae</taxon>
        <taxon>Pentapetalae</taxon>
        <taxon>rosids</taxon>
        <taxon>fabids</taxon>
        <taxon>Fagales</taxon>
        <taxon>Juglandaceae</taxon>
        <taxon>Carya</taxon>
    </lineage>
</organism>
<evidence type="ECO:0000313" key="3">
    <source>
        <dbReference type="Proteomes" id="UP000811246"/>
    </source>
</evidence>
<evidence type="ECO:0008006" key="4">
    <source>
        <dbReference type="Google" id="ProtNLM"/>
    </source>
</evidence>
<sequence>MVTGDINWKGSHCAGRLFIGNMGVNVFFFCFFFFWGGGGGVWCSKEARGAYGVSLWKFIRKEWESFVKHVNFVVGEGSRISFWFDDWCGDRALNRVFPAIFCMASDWHTFVSDLLVRTYRSLQWDVRFNRTVQDWELDDVSDFFGFLYSLGIGGDERDRIL</sequence>
<dbReference type="Proteomes" id="UP000811246">
    <property type="component" value="Chromosome 1"/>
</dbReference>
<dbReference type="AlphaFoldDB" id="A0A922K2R3"/>
<gene>
    <name evidence="2" type="ORF">I3842_01G085400</name>
</gene>